<keyword evidence="1 7" id="KW-0963">Cytoplasm</keyword>
<dbReference type="InterPro" id="IPR023165">
    <property type="entry name" value="rRNA_Ade_diMease-like_C"/>
</dbReference>
<dbReference type="GO" id="GO:0052908">
    <property type="term" value="F:16S rRNA (adenine(1518)-N(6)/adenine(1519)-N(6))-dimethyltransferase activity"/>
    <property type="evidence" value="ECO:0007669"/>
    <property type="project" value="UniProtKB-EC"/>
</dbReference>
<dbReference type="PANTHER" id="PTHR11727:SF7">
    <property type="entry name" value="DIMETHYLADENOSINE TRANSFERASE-RELATED"/>
    <property type="match status" value="1"/>
</dbReference>
<dbReference type="InterPro" id="IPR029063">
    <property type="entry name" value="SAM-dependent_MTases_sf"/>
</dbReference>
<dbReference type="InterPro" id="IPR020598">
    <property type="entry name" value="rRNA_Ade_methylase_Trfase_N"/>
</dbReference>
<comment type="function">
    <text evidence="7">Specifically dimethylates two adjacent adenosines (A1518 and A1519) in the loop of a conserved hairpin near the 3'-end of 16S rRNA in the 30S particle. May play a critical role in biogenesis of 30S subunits.</text>
</comment>
<evidence type="ECO:0000256" key="2">
    <source>
        <dbReference type="ARBA" id="ARBA00022552"/>
    </source>
</evidence>
<dbReference type="CDD" id="cd02440">
    <property type="entry name" value="AdoMet_MTases"/>
    <property type="match status" value="1"/>
</dbReference>
<dbReference type="Gene3D" id="1.10.8.100">
    <property type="entry name" value="Ribosomal RNA adenine dimethylase-like, domain 2"/>
    <property type="match status" value="1"/>
</dbReference>
<feature type="domain" description="Ribosomal RNA adenine methylase transferase N-terminal" evidence="9">
    <location>
        <begin position="48"/>
        <end position="220"/>
    </location>
</feature>
<sequence length="288" mass="31023">MTDATPDSAPMPSAFDPQTLPPLRDVIARFGLDARKALGQNFLLDLNLTGRIARSAGDMTGVTVVEIGPGPGGLTRALLATKAKQVIAIERDHRFIEALQDVIQAADGRLSIVEGDALEVDPIQIAPAPRAIVANLPYNVATPLLIGWLERIEEFVSLTLMFQKEVADRLVAKPGSKAYGRLSVITQWRSDARVLFNLPAKAFTPPPKVESTIVHLTPRANPEPAEWKALEQVTAAAFGQRRKMLRQSLKSLGNAEALLAATGIEPTARAEEVDVAGFAALARAFRGR</sequence>
<comment type="catalytic activity">
    <reaction evidence="7">
        <text>adenosine(1518)/adenosine(1519) in 16S rRNA + 4 S-adenosyl-L-methionine = N(6)-dimethyladenosine(1518)/N(6)-dimethyladenosine(1519) in 16S rRNA + 4 S-adenosyl-L-homocysteine + 4 H(+)</text>
        <dbReference type="Rhea" id="RHEA:19609"/>
        <dbReference type="Rhea" id="RHEA-COMP:10232"/>
        <dbReference type="Rhea" id="RHEA-COMP:10233"/>
        <dbReference type="ChEBI" id="CHEBI:15378"/>
        <dbReference type="ChEBI" id="CHEBI:57856"/>
        <dbReference type="ChEBI" id="CHEBI:59789"/>
        <dbReference type="ChEBI" id="CHEBI:74411"/>
        <dbReference type="ChEBI" id="CHEBI:74493"/>
        <dbReference type="EC" id="2.1.1.182"/>
    </reaction>
</comment>
<dbReference type="EMBL" id="QOKV01000007">
    <property type="protein sequence ID" value="KAA0685551.1"/>
    <property type="molecule type" value="Genomic_DNA"/>
</dbReference>
<evidence type="ECO:0000313" key="10">
    <source>
        <dbReference type="EMBL" id="KAA0685551.1"/>
    </source>
</evidence>
<comment type="similarity">
    <text evidence="7">Belongs to the class I-like SAM-binding methyltransferase superfamily. rRNA adenine N(6)-methyltransferase family. RsmA subfamily.</text>
</comment>
<dbReference type="GO" id="GO:0005829">
    <property type="term" value="C:cytosol"/>
    <property type="evidence" value="ECO:0007669"/>
    <property type="project" value="TreeGrafter"/>
</dbReference>
<keyword evidence="4 7" id="KW-0808">Transferase</keyword>
<protein>
    <recommendedName>
        <fullName evidence="7">Ribosomal RNA small subunit methyltransferase A</fullName>
        <ecNumber evidence="7">2.1.1.182</ecNumber>
    </recommendedName>
    <alternativeName>
        <fullName evidence="7">16S rRNA (adenine(1518)-N(6)/adenine(1519)-N(6))-dimethyltransferase</fullName>
    </alternativeName>
    <alternativeName>
        <fullName evidence="7">16S rRNA dimethyladenosine transferase</fullName>
    </alternativeName>
    <alternativeName>
        <fullName evidence="7">16S rRNA dimethylase</fullName>
    </alternativeName>
    <alternativeName>
        <fullName evidence="7">S-adenosylmethionine-6-N', N'-adenosyl(rRNA) dimethyltransferase</fullName>
    </alternativeName>
</protein>
<keyword evidence="3 7" id="KW-0489">Methyltransferase</keyword>
<evidence type="ECO:0000259" key="9">
    <source>
        <dbReference type="SMART" id="SM00650"/>
    </source>
</evidence>
<evidence type="ECO:0000256" key="4">
    <source>
        <dbReference type="ARBA" id="ARBA00022679"/>
    </source>
</evidence>
<dbReference type="EC" id="2.1.1.182" evidence="7"/>
<keyword evidence="2 7" id="KW-0698">rRNA processing</keyword>
<dbReference type="InterPro" id="IPR020596">
    <property type="entry name" value="rRNA_Ade_Mease_Trfase_CS"/>
</dbReference>
<evidence type="ECO:0000256" key="5">
    <source>
        <dbReference type="ARBA" id="ARBA00022691"/>
    </source>
</evidence>
<dbReference type="InterPro" id="IPR001737">
    <property type="entry name" value="KsgA/Erm"/>
</dbReference>
<dbReference type="PANTHER" id="PTHR11727">
    <property type="entry name" value="DIMETHYLADENOSINE TRANSFERASE"/>
    <property type="match status" value="1"/>
</dbReference>
<dbReference type="FunFam" id="3.40.50.150:FF:000023">
    <property type="entry name" value="Ribosomal RNA small subunit methyltransferase A"/>
    <property type="match status" value="1"/>
</dbReference>
<reference evidence="10 11" key="1">
    <citation type="submission" date="2018-07" db="EMBL/GenBank/DDBJ databases">
        <title>Genome sequence of Roseomonas fauriae ATCC 49958.</title>
        <authorList>
            <person name="Sant'Anna F.H."/>
            <person name="Baldani J.I."/>
            <person name="Zilli J.E."/>
            <person name="Reis V.M."/>
            <person name="Hartmann A."/>
            <person name="Cruz L."/>
            <person name="de Souza E.M."/>
            <person name="de Oliveira Pedrosa F."/>
            <person name="Passaglia L.M.P."/>
        </authorList>
    </citation>
    <scope>NUCLEOTIDE SEQUENCE [LARGE SCALE GENOMIC DNA]</scope>
    <source>
        <strain evidence="10 11">ATCC 49958</strain>
    </source>
</reference>
<dbReference type="AlphaFoldDB" id="A0A6L3B0D3"/>
<dbReference type="RefSeq" id="WP_149165288.1">
    <property type="nucleotide sequence ID" value="NZ_QOKV01000007.1"/>
</dbReference>
<evidence type="ECO:0000256" key="1">
    <source>
        <dbReference type="ARBA" id="ARBA00022490"/>
    </source>
</evidence>
<feature type="binding site" evidence="7 8">
    <location>
        <position position="116"/>
    </location>
    <ligand>
        <name>S-adenosyl-L-methionine</name>
        <dbReference type="ChEBI" id="CHEBI:59789"/>
    </ligand>
</feature>
<feature type="binding site" evidence="7 8">
    <location>
        <position position="43"/>
    </location>
    <ligand>
        <name>S-adenosyl-L-methionine</name>
        <dbReference type="ChEBI" id="CHEBI:59789"/>
    </ligand>
</feature>
<organism evidence="10 11">
    <name type="scientific">Azospirillum brasilense</name>
    <dbReference type="NCBI Taxonomy" id="192"/>
    <lineage>
        <taxon>Bacteria</taxon>
        <taxon>Pseudomonadati</taxon>
        <taxon>Pseudomonadota</taxon>
        <taxon>Alphaproteobacteria</taxon>
        <taxon>Rhodospirillales</taxon>
        <taxon>Azospirillaceae</taxon>
        <taxon>Azospirillum</taxon>
    </lineage>
</organism>
<name>A0A6L3B0D3_AZOBR</name>
<dbReference type="Proteomes" id="UP000476837">
    <property type="component" value="Unassembled WGS sequence"/>
</dbReference>
<evidence type="ECO:0000256" key="6">
    <source>
        <dbReference type="ARBA" id="ARBA00022884"/>
    </source>
</evidence>
<feature type="binding site" evidence="7 8">
    <location>
        <position position="68"/>
    </location>
    <ligand>
        <name>S-adenosyl-L-methionine</name>
        <dbReference type="ChEBI" id="CHEBI:59789"/>
    </ligand>
</feature>
<dbReference type="GO" id="GO:0003723">
    <property type="term" value="F:RNA binding"/>
    <property type="evidence" value="ECO:0007669"/>
    <property type="project" value="UniProtKB-UniRule"/>
</dbReference>
<dbReference type="SUPFAM" id="SSF53335">
    <property type="entry name" value="S-adenosyl-L-methionine-dependent methyltransferases"/>
    <property type="match status" value="1"/>
</dbReference>
<feature type="binding site" evidence="7 8">
    <location>
        <position position="135"/>
    </location>
    <ligand>
        <name>S-adenosyl-L-methionine</name>
        <dbReference type="ChEBI" id="CHEBI:59789"/>
    </ligand>
</feature>
<dbReference type="HAMAP" id="MF_00607">
    <property type="entry name" value="16SrRNA_methyltr_A"/>
    <property type="match status" value="1"/>
</dbReference>
<dbReference type="PROSITE" id="PS01131">
    <property type="entry name" value="RRNA_A_DIMETH"/>
    <property type="match status" value="1"/>
</dbReference>
<feature type="binding site" evidence="7 8">
    <location>
        <position position="41"/>
    </location>
    <ligand>
        <name>S-adenosyl-L-methionine</name>
        <dbReference type="ChEBI" id="CHEBI:59789"/>
    </ligand>
</feature>
<evidence type="ECO:0000256" key="3">
    <source>
        <dbReference type="ARBA" id="ARBA00022603"/>
    </source>
</evidence>
<gene>
    <name evidence="7" type="primary">rsmA</name>
    <name evidence="7" type="synonym">ksgA</name>
    <name evidence="10" type="ORF">DS837_13755</name>
</gene>
<dbReference type="Pfam" id="PF00398">
    <property type="entry name" value="RrnaAD"/>
    <property type="match status" value="1"/>
</dbReference>
<dbReference type="PROSITE" id="PS51689">
    <property type="entry name" value="SAM_RNA_A_N6_MT"/>
    <property type="match status" value="1"/>
</dbReference>
<evidence type="ECO:0000256" key="8">
    <source>
        <dbReference type="PROSITE-ProRule" id="PRU01026"/>
    </source>
</evidence>
<dbReference type="InterPro" id="IPR011530">
    <property type="entry name" value="rRNA_adenine_dimethylase"/>
</dbReference>
<dbReference type="NCBIfam" id="TIGR00755">
    <property type="entry name" value="ksgA"/>
    <property type="match status" value="1"/>
</dbReference>
<proteinExistence type="inferred from homology"/>
<accession>A0A6L3B0D3</accession>
<comment type="subcellular location">
    <subcellularLocation>
        <location evidence="7">Cytoplasm</location>
    </subcellularLocation>
</comment>
<keyword evidence="6 7" id="KW-0694">RNA-binding</keyword>
<dbReference type="SMART" id="SM00650">
    <property type="entry name" value="rADc"/>
    <property type="match status" value="1"/>
</dbReference>
<evidence type="ECO:0000256" key="7">
    <source>
        <dbReference type="HAMAP-Rule" id="MF_00607"/>
    </source>
</evidence>
<dbReference type="Gene3D" id="3.40.50.150">
    <property type="entry name" value="Vaccinia Virus protein VP39"/>
    <property type="match status" value="1"/>
</dbReference>
<dbReference type="FunFam" id="1.10.8.100:FF:000001">
    <property type="entry name" value="Ribosomal RNA small subunit methyltransferase A"/>
    <property type="match status" value="1"/>
</dbReference>
<feature type="binding site" evidence="7 8">
    <location>
        <position position="90"/>
    </location>
    <ligand>
        <name>S-adenosyl-L-methionine</name>
        <dbReference type="ChEBI" id="CHEBI:59789"/>
    </ligand>
</feature>
<comment type="caution">
    <text evidence="10">The sequence shown here is derived from an EMBL/GenBank/DDBJ whole genome shotgun (WGS) entry which is preliminary data.</text>
</comment>
<keyword evidence="5 7" id="KW-0949">S-adenosyl-L-methionine</keyword>
<evidence type="ECO:0000313" key="11">
    <source>
        <dbReference type="Proteomes" id="UP000476837"/>
    </source>
</evidence>